<organism evidence="1 2">
    <name type="scientific">Cylicocyclus nassatus</name>
    <name type="common">Nematode worm</name>
    <dbReference type="NCBI Taxonomy" id="53992"/>
    <lineage>
        <taxon>Eukaryota</taxon>
        <taxon>Metazoa</taxon>
        <taxon>Ecdysozoa</taxon>
        <taxon>Nematoda</taxon>
        <taxon>Chromadorea</taxon>
        <taxon>Rhabditida</taxon>
        <taxon>Rhabditina</taxon>
        <taxon>Rhabditomorpha</taxon>
        <taxon>Strongyloidea</taxon>
        <taxon>Strongylidae</taxon>
        <taxon>Cylicocyclus</taxon>
    </lineage>
</organism>
<dbReference type="Gene3D" id="3.30.470.20">
    <property type="entry name" value="ATP-grasp fold, B domain"/>
    <property type="match status" value="1"/>
</dbReference>
<protein>
    <submittedName>
        <fullName evidence="1">Uncharacterized protein</fullName>
    </submittedName>
</protein>
<comment type="caution">
    <text evidence="1">The sequence shown here is derived from an EMBL/GenBank/DDBJ whole genome shotgun (WGS) entry which is preliminary data.</text>
</comment>
<dbReference type="EMBL" id="CATQJL010000305">
    <property type="protein sequence ID" value="CAJ0600958.1"/>
    <property type="molecule type" value="Genomic_DNA"/>
</dbReference>
<dbReference type="PANTHER" id="PTHR11130">
    <property type="entry name" value="GLUTATHIONE SYNTHETASE"/>
    <property type="match status" value="1"/>
</dbReference>
<dbReference type="InterPro" id="IPR005615">
    <property type="entry name" value="Glutathione_synthase"/>
</dbReference>
<sequence>MMSLLLWHSRVLAVWRSDEDYEDDDIPSVVPKTQRRENAFKYFITSSSQASRIQNLIATLYHDSAYDFDFLIECHKDVITTDIFTKGLIDILKQALAQKKTPAIQRSVYMCHKDLFSCEYTLKQIKVNNIAASMGAHAERVSKLHRRTIFELGYDKETIEKAIPKNEPVKLISVAIYKAKLYSCRDSLTLVVVE</sequence>
<dbReference type="GO" id="GO:0004363">
    <property type="term" value="F:glutathione synthase activity"/>
    <property type="evidence" value="ECO:0007669"/>
    <property type="project" value="InterPro"/>
</dbReference>
<dbReference type="Proteomes" id="UP001176961">
    <property type="component" value="Unassembled WGS sequence"/>
</dbReference>
<dbReference type="Pfam" id="PF03917">
    <property type="entry name" value="GSH_synth_ATP"/>
    <property type="match status" value="1"/>
</dbReference>
<dbReference type="GO" id="GO:0043295">
    <property type="term" value="F:glutathione binding"/>
    <property type="evidence" value="ECO:0007669"/>
    <property type="project" value="TreeGrafter"/>
</dbReference>
<dbReference type="GO" id="GO:0005829">
    <property type="term" value="C:cytosol"/>
    <property type="evidence" value="ECO:0007669"/>
    <property type="project" value="TreeGrafter"/>
</dbReference>
<name>A0AA36GZ08_CYLNA</name>
<evidence type="ECO:0000313" key="1">
    <source>
        <dbReference type="EMBL" id="CAJ0600958.1"/>
    </source>
</evidence>
<dbReference type="SUPFAM" id="SSF56059">
    <property type="entry name" value="Glutathione synthetase ATP-binding domain-like"/>
    <property type="match status" value="1"/>
</dbReference>
<evidence type="ECO:0000313" key="2">
    <source>
        <dbReference type="Proteomes" id="UP001176961"/>
    </source>
</evidence>
<dbReference type="PANTHER" id="PTHR11130:SF0">
    <property type="entry name" value="GLUTATHIONE SYNTHETASE"/>
    <property type="match status" value="1"/>
</dbReference>
<keyword evidence="2" id="KW-1185">Reference proteome</keyword>
<dbReference type="AlphaFoldDB" id="A0AA36GZ08"/>
<dbReference type="GO" id="GO:0005524">
    <property type="term" value="F:ATP binding"/>
    <property type="evidence" value="ECO:0007669"/>
    <property type="project" value="InterPro"/>
</dbReference>
<gene>
    <name evidence="1" type="ORF">CYNAS_LOCUS12941</name>
</gene>
<proteinExistence type="predicted"/>
<accession>A0AA36GZ08</accession>
<reference evidence="1" key="1">
    <citation type="submission" date="2023-07" db="EMBL/GenBank/DDBJ databases">
        <authorList>
            <consortium name="CYATHOMIX"/>
        </authorList>
    </citation>
    <scope>NUCLEOTIDE SEQUENCE</scope>
    <source>
        <strain evidence="1">N/A</strain>
    </source>
</reference>